<dbReference type="PANTHER" id="PTHR36307:SF1">
    <property type="entry name" value="FLAGELLA BASAL BODY P-RING FORMATION PROTEIN FLGA"/>
    <property type="match status" value="1"/>
</dbReference>
<evidence type="ECO:0000313" key="10">
    <source>
        <dbReference type="Proteomes" id="UP001201549"/>
    </source>
</evidence>
<keyword evidence="5" id="KW-0574">Periplasm</keyword>
<evidence type="ECO:0000256" key="5">
    <source>
        <dbReference type="ARBA" id="ARBA00022764"/>
    </source>
</evidence>
<proteinExistence type="inferred from homology"/>
<dbReference type="SMART" id="SM00858">
    <property type="entry name" value="SAF"/>
    <property type="match status" value="1"/>
</dbReference>
<comment type="caution">
    <text evidence="9">The sequence shown here is derived from an EMBL/GenBank/DDBJ whole genome shotgun (WGS) entry which is preliminary data.</text>
</comment>
<comment type="function">
    <text evidence="6">Involved in the assembly process of the P-ring formation. It may associate with FlgF on the rod constituting a structure essential for the P-ring assembly or may act as a modulator protein for the P-ring assembly.</text>
</comment>
<evidence type="ECO:0000256" key="1">
    <source>
        <dbReference type="ARBA" id="ARBA00004418"/>
    </source>
</evidence>
<gene>
    <name evidence="9" type="primary">flgA</name>
    <name evidence="9" type="ORF">L9G74_02730</name>
</gene>
<keyword evidence="9" id="KW-0966">Cell projection</keyword>
<dbReference type="InterPro" id="IPR017585">
    <property type="entry name" value="SAF_FlgA"/>
</dbReference>
<feature type="domain" description="SAF" evidence="8">
    <location>
        <begin position="124"/>
        <end position="186"/>
    </location>
</feature>
<protein>
    <recommendedName>
        <fullName evidence="3">Flagella basal body P-ring formation protein FlgA</fullName>
    </recommendedName>
</protein>
<evidence type="ECO:0000313" key="9">
    <source>
        <dbReference type="EMBL" id="MCS4555344.1"/>
    </source>
</evidence>
<dbReference type="InterPro" id="IPR039246">
    <property type="entry name" value="Flagellar_FlgA"/>
</dbReference>
<dbReference type="RefSeq" id="WP_238894755.1">
    <property type="nucleotide sequence ID" value="NZ_JAKOGG010000002.1"/>
</dbReference>
<organism evidence="9 10">
    <name type="scientific">Shewanella electrica</name>
    <dbReference type="NCBI Taxonomy" id="515560"/>
    <lineage>
        <taxon>Bacteria</taxon>
        <taxon>Pseudomonadati</taxon>
        <taxon>Pseudomonadota</taxon>
        <taxon>Gammaproteobacteria</taxon>
        <taxon>Alteromonadales</taxon>
        <taxon>Shewanellaceae</taxon>
        <taxon>Shewanella</taxon>
    </lineage>
</organism>
<dbReference type="Gene3D" id="3.90.1210.10">
    <property type="entry name" value="Antifreeze-like/N-acetylneuraminic acid synthase C-terminal domain"/>
    <property type="match status" value="1"/>
</dbReference>
<evidence type="ECO:0000256" key="3">
    <source>
        <dbReference type="ARBA" id="ARBA00014754"/>
    </source>
</evidence>
<comment type="similarity">
    <text evidence="2">Belongs to the FlgA family.</text>
</comment>
<dbReference type="Pfam" id="PF13144">
    <property type="entry name" value="ChapFlgA"/>
    <property type="match status" value="1"/>
</dbReference>
<keyword evidence="4 7" id="KW-0732">Signal</keyword>
<evidence type="ECO:0000256" key="7">
    <source>
        <dbReference type="SAM" id="SignalP"/>
    </source>
</evidence>
<dbReference type="NCBIfam" id="TIGR03170">
    <property type="entry name" value="flgA_cterm"/>
    <property type="match status" value="1"/>
</dbReference>
<evidence type="ECO:0000256" key="2">
    <source>
        <dbReference type="ARBA" id="ARBA00010474"/>
    </source>
</evidence>
<feature type="signal peptide" evidence="7">
    <location>
        <begin position="1"/>
        <end position="37"/>
    </location>
</feature>
<dbReference type="Gene3D" id="2.30.30.760">
    <property type="match status" value="1"/>
</dbReference>
<dbReference type="CDD" id="cd11614">
    <property type="entry name" value="SAF_CpaB_FlgA_like"/>
    <property type="match status" value="1"/>
</dbReference>
<evidence type="ECO:0000256" key="4">
    <source>
        <dbReference type="ARBA" id="ARBA00022729"/>
    </source>
</evidence>
<evidence type="ECO:0000256" key="6">
    <source>
        <dbReference type="ARBA" id="ARBA00025643"/>
    </source>
</evidence>
<keyword evidence="9" id="KW-0969">Cilium</keyword>
<name>A0ABT2FGA4_9GAMM</name>
<keyword evidence="9" id="KW-0282">Flagellum</keyword>
<accession>A0ABT2FGA4</accession>
<feature type="chain" id="PRO_5046663376" description="Flagella basal body P-ring formation protein FlgA" evidence="7">
    <location>
        <begin position="38"/>
        <end position="252"/>
    </location>
</feature>
<reference evidence="10" key="1">
    <citation type="submission" date="2023-07" db="EMBL/GenBank/DDBJ databases">
        <title>Shewanella mangrovi sp. nov., an acetaldehyde- degrading bacterium isolated from mangrove sediment.</title>
        <authorList>
            <person name="Liu Y."/>
        </authorList>
    </citation>
    <scope>NUCLEOTIDE SEQUENCE [LARGE SCALE GENOMIC DNA]</scope>
    <source>
        <strain evidence="10">C32</strain>
    </source>
</reference>
<dbReference type="EMBL" id="JAKOGG010000002">
    <property type="protein sequence ID" value="MCS4555344.1"/>
    <property type="molecule type" value="Genomic_DNA"/>
</dbReference>
<dbReference type="InterPro" id="IPR013974">
    <property type="entry name" value="SAF"/>
</dbReference>
<comment type="subcellular location">
    <subcellularLocation>
        <location evidence="1">Periplasm</location>
    </subcellularLocation>
</comment>
<keyword evidence="10" id="KW-1185">Reference proteome</keyword>
<dbReference type="PANTHER" id="PTHR36307">
    <property type="entry name" value="FLAGELLA BASAL BODY P-RING FORMATION PROTEIN FLGA"/>
    <property type="match status" value="1"/>
</dbReference>
<evidence type="ECO:0000259" key="8">
    <source>
        <dbReference type="SMART" id="SM00858"/>
    </source>
</evidence>
<dbReference type="Proteomes" id="UP001201549">
    <property type="component" value="Unassembled WGS sequence"/>
</dbReference>
<sequence length="252" mass="27978">MTITDENLRAIKEALLPQRKHFVLLLPLLLTGLPAHADNGISAALKQHVEQELSSYQQRQNFQATKQKIELRIADATVTQPCDSWQFSRPNADRAPLGRVGYRIQCLQPNAWTSRAIAEVHLWAKVVIATKTLERDTQIRAGDIKLAPFDLAKLNDAALFHATDVLNKIVRRRIQAGQSILSFQLESPELVKRGDMVTLLVKIAGFSASTRGTALEDGKLNERVKVRNNSSDKVLEGTVLADGQVLVDFIGQ</sequence>